<evidence type="ECO:0000313" key="2">
    <source>
        <dbReference type="Proteomes" id="UP001470230"/>
    </source>
</evidence>
<reference evidence="1 2" key="1">
    <citation type="submission" date="2024-04" db="EMBL/GenBank/DDBJ databases">
        <title>Tritrichomonas musculus Genome.</title>
        <authorList>
            <person name="Alves-Ferreira E."/>
            <person name="Grigg M."/>
            <person name="Lorenzi H."/>
            <person name="Galac M."/>
        </authorList>
    </citation>
    <scope>NUCLEOTIDE SEQUENCE [LARGE SCALE GENOMIC DNA]</scope>
    <source>
        <strain evidence="1 2">EAF2021</strain>
    </source>
</reference>
<sequence length="103" mass="12833">MLLENQIEKPNYFKKLFKFIKTKIPNQPIENNDEFKFKDEIGLKYHNFEFMPENFNNPFLFKYFCEYNYITFCKLFFKNNMVKINGKFVSNKQLFFIYKEIHH</sequence>
<keyword evidence="2" id="KW-1185">Reference proteome</keyword>
<dbReference type="Proteomes" id="UP001470230">
    <property type="component" value="Unassembled WGS sequence"/>
</dbReference>
<accession>A0ABR2H6S3</accession>
<dbReference type="EMBL" id="JAPFFF010000040">
    <property type="protein sequence ID" value="KAK8841909.1"/>
    <property type="molecule type" value="Genomic_DNA"/>
</dbReference>
<proteinExistence type="predicted"/>
<evidence type="ECO:0000313" key="1">
    <source>
        <dbReference type="EMBL" id="KAK8841909.1"/>
    </source>
</evidence>
<gene>
    <name evidence="1" type="ORF">M9Y10_026861</name>
</gene>
<protein>
    <submittedName>
        <fullName evidence="1">Uncharacterized protein</fullName>
    </submittedName>
</protein>
<name>A0ABR2H6S3_9EUKA</name>
<comment type="caution">
    <text evidence="1">The sequence shown here is derived from an EMBL/GenBank/DDBJ whole genome shotgun (WGS) entry which is preliminary data.</text>
</comment>
<organism evidence="1 2">
    <name type="scientific">Tritrichomonas musculus</name>
    <dbReference type="NCBI Taxonomy" id="1915356"/>
    <lineage>
        <taxon>Eukaryota</taxon>
        <taxon>Metamonada</taxon>
        <taxon>Parabasalia</taxon>
        <taxon>Tritrichomonadida</taxon>
        <taxon>Tritrichomonadidae</taxon>
        <taxon>Tritrichomonas</taxon>
    </lineage>
</organism>